<name>A0A068UTD9_COFCA</name>
<dbReference type="PhylomeDB" id="A0A068UTD9"/>
<organism evidence="8 9">
    <name type="scientific">Coffea canephora</name>
    <name type="common">Robusta coffee</name>
    <dbReference type="NCBI Taxonomy" id="49390"/>
    <lineage>
        <taxon>Eukaryota</taxon>
        <taxon>Viridiplantae</taxon>
        <taxon>Streptophyta</taxon>
        <taxon>Embryophyta</taxon>
        <taxon>Tracheophyta</taxon>
        <taxon>Spermatophyta</taxon>
        <taxon>Magnoliopsida</taxon>
        <taxon>eudicotyledons</taxon>
        <taxon>Gunneridae</taxon>
        <taxon>Pentapetalae</taxon>
        <taxon>asterids</taxon>
        <taxon>lamiids</taxon>
        <taxon>Gentianales</taxon>
        <taxon>Rubiaceae</taxon>
        <taxon>Ixoroideae</taxon>
        <taxon>Gardenieae complex</taxon>
        <taxon>Bertiereae - Coffeeae clade</taxon>
        <taxon>Coffeeae</taxon>
        <taxon>Coffea</taxon>
    </lineage>
</organism>
<dbReference type="OrthoDB" id="433124at2759"/>
<dbReference type="InParanoid" id="A0A068UTD9"/>
<proteinExistence type="predicted"/>
<dbReference type="PANTHER" id="PTHR31204">
    <property type="entry name" value="SIGMA INTRACELLULAR RECEPTOR 2"/>
    <property type="match status" value="1"/>
</dbReference>
<dbReference type="EMBL" id="HG739144">
    <property type="protein sequence ID" value="CDP11790.1"/>
    <property type="molecule type" value="Genomic_DNA"/>
</dbReference>
<dbReference type="AlphaFoldDB" id="A0A068UTD9"/>
<feature type="domain" description="EXPERA" evidence="7">
    <location>
        <begin position="8"/>
        <end position="140"/>
    </location>
</feature>
<evidence type="ECO:0000313" key="8">
    <source>
        <dbReference type="EMBL" id="CDP11790.1"/>
    </source>
</evidence>
<dbReference type="InterPro" id="IPR051987">
    <property type="entry name" value="Sigma-2_receptor-like"/>
</dbReference>
<dbReference type="Pfam" id="PF05241">
    <property type="entry name" value="EBP"/>
    <property type="match status" value="1"/>
</dbReference>
<evidence type="ECO:0000256" key="5">
    <source>
        <dbReference type="PROSITE-ProRule" id="PRU01087"/>
    </source>
</evidence>
<comment type="subcellular location">
    <subcellularLocation>
        <location evidence="1">Membrane</location>
        <topology evidence="1">Multi-pass membrane protein</topology>
    </subcellularLocation>
</comment>
<gene>
    <name evidence="8" type="ORF">GSCOC_T00035026001</name>
</gene>
<protein>
    <recommendedName>
        <fullName evidence="7">EXPERA domain-containing protein</fullName>
    </recommendedName>
</protein>
<keyword evidence="9" id="KW-1185">Reference proteome</keyword>
<dbReference type="Proteomes" id="UP000295252">
    <property type="component" value="Chromosome VII"/>
</dbReference>
<dbReference type="STRING" id="49390.A0A068UTD9"/>
<dbReference type="OMA" id="NTTCLAY"/>
<evidence type="ECO:0000256" key="3">
    <source>
        <dbReference type="ARBA" id="ARBA00022989"/>
    </source>
</evidence>
<dbReference type="PROSITE" id="PS51751">
    <property type="entry name" value="EXPERA"/>
    <property type="match status" value="1"/>
</dbReference>
<evidence type="ECO:0000256" key="1">
    <source>
        <dbReference type="ARBA" id="ARBA00004141"/>
    </source>
</evidence>
<keyword evidence="2 5" id="KW-0812">Transmembrane</keyword>
<dbReference type="InterPro" id="IPR033118">
    <property type="entry name" value="EXPERA"/>
</dbReference>
<evidence type="ECO:0000256" key="6">
    <source>
        <dbReference type="SAM" id="Phobius"/>
    </source>
</evidence>
<keyword evidence="4 5" id="KW-0472">Membrane</keyword>
<evidence type="ECO:0000256" key="2">
    <source>
        <dbReference type="ARBA" id="ARBA00022692"/>
    </source>
</evidence>
<accession>A0A068UTD9</accession>
<evidence type="ECO:0000256" key="4">
    <source>
        <dbReference type="ARBA" id="ARBA00023136"/>
    </source>
</evidence>
<keyword evidence="3 5" id="KW-1133">Transmembrane helix</keyword>
<feature type="transmembrane region" description="Helical" evidence="6">
    <location>
        <begin position="63"/>
        <end position="86"/>
    </location>
</feature>
<dbReference type="PANTHER" id="PTHR31204:SF1">
    <property type="entry name" value="SIGMA INTRACELLULAR RECEPTOR 2"/>
    <property type="match status" value="1"/>
</dbReference>
<dbReference type="GO" id="GO:0005783">
    <property type="term" value="C:endoplasmic reticulum"/>
    <property type="evidence" value="ECO:0007669"/>
    <property type="project" value="TreeGrafter"/>
</dbReference>
<feature type="transmembrane region" description="Helical" evidence="6">
    <location>
        <begin position="98"/>
        <end position="115"/>
    </location>
</feature>
<sequence length="169" mass="18762">MGSLTKLIDVLLFLYLLFIALTAPVTDALTIFPSNLLPTFLLDLKKWYIKEFDDYLFAEKPHFFVGLTWVELLFQWPVAVLCVYGLAGSKSWFNITSLIYGASSLTGLIAIQAELIGSKRASTKPILIYLLPLLVAVLAILRGVLLYSGKSSPIGKRPALNQKKMAKSH</sequence>
<feature type="transmembrane region" description="Helical" evidence="6">
    <location>
        <begin position="127"/>
        <end position="147"/>
    </location>
</feature>
<dbReference type="GO" id="GO:0016020">
    <property type="term" value="C:membrane"/>
    <property type="evidence" value="ECO:0007669"/>
    <property type="project" value="UniProtKB-SubCell"/>
</dbReference>
<evidence type="ECO:0000313" key="9">
    <source>
        <dbReference type="Proteomes" id="UP000295252"/>
    </source>
</evidence>
<evidence type="ECO:0000259" key="7">
    <source>
        <dbReference type="PROSITE" id="PS51751"/>
    </source>
</evidence>
<dbReference type="Gramene" id="CDP11790">
    <property type="protein sequence ID" value="CDP11790"/>
    <property type="gene ID" value="GSCOC_T00035026001"/>
</dbReference>
<reference evidence="9" key="1">
    <citation type="journal article" date="2014" name="Science">
        <title>The coffee genome provides insight into the convergent evolution of caffeine biosynthesis.</title>
        <authorList>
            <person name="Denoeud F."/>
            <person name="Carretero-Paulet L."/>
            <person name="Dereeper A."/>
            <person name="Droc G."/>
            <person name="Guyot R."/>
            <person name="Pietrella M."/>
            <person name="Zheng C."/>
            <person name="Alberti A."/>
            <person name="Anthony F."/>
            <person name="Aprea G."/>
            <person name="Aury J.M."/>
            <person name="Bento P."/>
            <person name="Bernard M."/>
            <person name="Bocs S."/>
            <person name="Campa C."/>
            <person name="Cenci A."/>
            <person name="Combes M.C."/>
            <person name="Crouzillat D."/>
            <person name="Da Silva C."/>
            <person name="Daddiego L."/>
            <person name="De Bellis F."/>
            <person name="Dussert S."/>
            <person name="Garsmeur O."/>
            <person name="Gayraud T."/>
            <person name="Guignon V."/>
            <person name="Jahn K."/>
            <person name="Jamilloux V."/>
            <person name="Joet T."/>
            <person name="Labadie K."/>
            <person name="Lan T."/>
            <person name="Leclercq J."/>
            <person name="Lepelley M."/>
            <person name="Leroy T."/>
            <person name="Li L.T."/>
            <person name="Librado P."/>
            <person name="Lopez L."/>
            <person name="Munoz A."/>
            <person name="Noel B."/>
            <person name="Pallavicini A."/>
            <person name="Perrotta G."/>
            <person name="Poncet V."/>
            <person name="Pot D."/>
            <person name="Priyono X."/>
            <person name="Rigoreau M."/>
            <person name="Rouard M."/>
            <person name="Rozas J."/>
            <person name="Tranchant-Dubreuil C."/>
            <person name="VanBuren R."/>
            <person name="Zhang Q."/>
            <person name="Andrade A.C."/>
            <person name="Argout X."/>
            <person name="Bertrand B."/>
            <person name="de Kochko A."/>
            <person name="Graziosi G."/>
            <person name="Henry R.J."/>
            <person name="Jayarama X."/>
            <person name="Ming R."/>
            <person name="Nagai C."/>
            <person name="Rounsley S."/>
            <person name="Sankoff D."/>
            <person name="Giuliano G."/>
            <person name="Albert V.A."/>
            <person name="Wincker P."/>
            <person name="Lashermes P."/>
        </authorList>
    </citation>
    <scope>NUCLEOTIDE SEQUENCE [LARGE SCALE GENOMIC DNA]</scope>
    <source>
        <strain evidence="9">cv. DH200-94</strain>
    </source>
</reference>